<name>A0A9Q9AS86_9PEZI</name>
<gene>
    <name evidence="1" type="ORF">Slin15195_G069980</name>
</gene>
<protein>
    <submittedName>
        <fullName evidence="1">Uncharacterized protein</fullName>
    </submittedName>
</protein>
<organism evidence="1 2">
    <name type="scientific">Septoria linicola</name>
    <dbReference type="NCBI Taxonomy" id="215465"/>
    <lineage>
        <taxon>Eukaryota</taxon>
        <taxon>Fungi</taxon>
        <taxon>Dikarya</taxon>
        <taxon>Ascomycota</taxon>
        <taxon>Pezizomycotina</taxon>
        <taxon>Dothideomycetes</taxon>
        <taxon>Dothideomycetidae</taxon>
        <taxon>Mycosphaerellales</taxon>
        <taxon>Mycosphaerellaceae</taxon>
        <taxon>Septoria</taxon>
    </lineage>
</organism>
<evidence type="ECO:0000313" key="2">
    <source>
        <dbReference type="Proteomes" id="UP001056384"/>
    </source>
</evidence>
<dbReference type="Proteomes" id="UP001056384">
    <property type="component" value="Chromosome 5"/>
</dbReference>
<accession>A0A9Q9AS86</accession>
<reference evidence="1" key="1">
    <citation type="submission" date="2022-06" db="EMBL/GenBank/DDBJ databases">
        <title>Complete genome sequences of two strains of the flax pathogen Septoria linicola.</title>
        <authorList>
            <person name="Lapalu N."/>
            <person name="Simon A."/>
            <person name="Demenou B."/>
            <person name="Paumier D."/>
            <person name="Guillot M.-P."/>
            <person name="Gout L."/>
            <person name="Valade R."/>
        </authorList>
    </citation>
    <scope>NUCLEOTIDE SEQUENCE</scope>
    <source>
        <strain evidence="1">SE15195</strain>
    </source>
</reference>
<proteinExistence type="predicted"/>
<evidence type="ECO:0000313" key="1">
    <source>
        <dbReference type="EMBL" id="USW53679.1"/>
    </source>
</evidence>
<dbReference type="EMBL" id="CP099422">
    <property type="protein sequence ID" value="USW53679.1"/>
    <property type="molecule type" value="Genomic_DNA"/>
</dbReference>
<keyword evidence="2" id="KW-1185">Reference proteome</keyword>
<dbReference type="AlphaFoldDB" id="A0A9Q9AS86"/>
<sequence>MANNRNIDPLQDIFRQLPGEVAGEIATQLDDATLLNFREASSLTAAQATMAFANRYVGTLNLYITVANLTFMLHHFIMYQDMAGAVRELILHDEHDEDNYEEEEIDDDWQDENDEALDLLKQILQRLVGLKKMTLRLAYDGTAAVVSKALAAQPLPGLTELRFTRDSFFRGPYNFATTANLKGLIAPHAATLKTLQLLGPRTKTDSTQWAKLFKYVRDDLQLTDFQYDGITSGLESTFASRRIVPNLSDLLFYSHMCLAQNFGAFGPPFTGEPTFDICHQSALARGESTVKCAANILLELMGSELFDASLPHEYDVEYDVMW</sequence>